<sequence>MKATVDSGGFFVPGSLNSSLIVPKLKQSSKTTTRYCSHEKLR</sequence>
<name>A0A077PNL1_XENBV</name>
<gene>
    <name evidence="1" type="ORF">XBKQ1_430007</name>
</gene>
<organism evidence="1 2">
    <name type="scientific">Xenorhabdus bovienii str. kraussei Quebec</name>
    <dbReference type="NCBI Taxonomy" id="1398203"/>
    <lineage>
        <taxon>Bacteria</taxon>
        <taxon>Pseudomonadati</taxon>
        <taxon>Pseudomonadota</taxon>
        <taxon>Gammaproteobacteria</taxon>
        <taxon>Enterobacterales</taxon>
        <taxon>Morganellaceae</taxon>
        <taxon>Xenorhabdus</taxon>
    </lineage>
</organism>
<evidence type="ECO:0000313" key="1">
    <source>
        <dbReference type="EMBL" id="CDH21444.1"/>
    </source>
</evidence>
<dbReference type="HOGENOM" id="CLU_3259943_0_0_6"/>
<reference evidence="1" key="1">
    <citation type="submission" date="2013-07" db="EMBL/GenBank/DDBJ databases">
        <title>Sub-species coevolution in mutualistic symbiosis.</title>
        <authorList>
            <person name="Murfin K."/>
            <person name="Klassen J."/>
            <person name="Lee M."/>
            <person name="Forst S."/>
            <person name="Stock P."/>
            <person name="Goodrich-Blair H."/>
        </authorList>
    </citation>
    <scope>NUCLEOTIDE SEQUENCE [LARGE SCALE GENOMIC DNA]</scope>
    <source>
        <strain evidence="1">Kraussei Quebec</strain>
    </source>
</reference>
<keyword evidence="2" id="KW-1185">Reference proteome</keyword>
<dbReference type="AlphaFoldDB" id="A0A077PNL1"/>
<evidence type="ECO:0000313" key="2">
    <source>
        <dbReference type="Proteomes" id="UP000028500"/>
    </source>
</evidence>
<dbReference type="EMBL" id="CBSY010000232">
    <property type="protein sequence ID" value="CDH21444.1"/>
    <property type="molecule type" value="Genomic_DNA"/>
</dbReference>
<protein>
    <submittedName>
        <fullName evidence="1">Uncharacterized protein</fullName>
    </submittedName>
</protein>
<proteinExistence type="predicted"/>
<accession>A0A077PNL1</accession>
<dbReference type="Proteomes" id="UP000028500">
    <property type="component" value="Unassembled WGS sequence"/>
</dbReference>
<comment type="caution">
    <text evidence="1">The sequence shown here is derived from an EMBL/GenBank/DDBJ whole genome shotgun (WGS) entry which is preliminary data.</text>
</comment>